<evidence type="ECO:0000313" key="4">
    <source>
        <dbReference type="EMBL" id="GBO83159.1"/>
    </source>
</evidence>
<dbReference type="AlphaFoldDB" id="A0A5M3PK50"/>
<comment type="pathway">
    <text evidence="1">Bacterial outer membrane biogenesis; LPS O-antigen biosynthesis.</text>
</comment>
<evidence type="ECO:0000256" key="2">
    <source>
        <dbReference type="ARBA" id="ARBA00007637"/>
    </source>
</evidence>
<evidence type="ECO:0000259" key="3">
    <source>
        <dbReference type="Pfam" id="PF01370"/>
    </source>
</evidence>
<protein>
    <submittedName>
        <fullName evidence="4">UDP-glucose 4-epimerase</fullName>
    </submittedName>
</protein>
<comment type="caution">
    <text evidence="4">The sequence shown here is derived from an EMBL/GenBank/DDBJ whole genome shotgun (WGS) entry which is preliminary data.</text>
</comment>
<sequence length="267" mass="28405">MVVSGLDRASDLSKAVSGQDVVIHAAARAHVAKESVPNALEEYRKVNVEGTLNLGRVAIKAGVKRFIFISSIGVNGSLNSKPFTESDAPAPTDLYAKSKLEAEVALWDLTRDSNMELVVIRPPLVYGPNAPGNFGSLMRWIENGVPLPLGAVKNKRSLVSVDNLVDLVATCVEHPAAGNELFLAGDGEDLSTTELLQQVAKGMGKSAYLVPVPASILILVATALGRKTMAQRLLGSLQVDISKARNVLGWQPPLSLEEGFKRCVSGQ</sequence>
<dbReference type="PANTHER" id="PTHR43000">
    <property type="entry name" value="DTDP-D-GLUCOSE 4,6-DEHYDRATASE-RELATED"/>
    <property type="match status" value="1"/>
</dbReference>
<keyword evidence="5" id="KW-1185">Reference proteome</keyword>
<dbReference type="Pfam" id="PF01370">
    <property type="entry name" value="Epimerase"/>
    <property type="match status" value="1"/>
</dbReference>
<proteinExistence type="inferred from homology"/>
<evidence type="ECO:0000256" key="1">
    <source>
        <dbReference type="ARBA" id="ARBA00005125"/>
    </source>
</evidence>
<organism evidence="4 5">
    <name type="scientific">Marinobacter salsuginis</name>
    <dbReference type="NCBI Taxonomy" id="418719"/>
    <lineage>
        <taxon>Bacteria</taxon>
        <taxon>Pseudomonadati</taxon>
        <taxon>Pseudomonadota</taxon>
        <taxon>Gammaproteobacteria</taxon>
        <taxon>Pseudomonadales</taxon>
        <taxon>Marinobacteraceae</taxon>
        <taxon>Marinobacter</taxon>
    </lineage>
</organism>
<accession>A0A5M3PK50</accession>
<dbReference type="InterPro" id="IPR036291">
    <property type="entry name" value="NAD(P)-bd_dom_sf"/>
</dbReference>
<dbReference type="InterPro" id="IPR001509">
    <property type="entry name" value="Epimerase_deHydtase"/>
</dbReference>
<comment type="similarity">
    <text evidence="2">Belongs to the NAD(P)-dependent epimerase/dehydratase family.</text>
</comment>
<feature type="domain" description="NAD-dependent epimerase/dehydratase" evidence="3">
    <location>
        <begin position="6"/>
        <end position="179"/>
    </location>
</feature>
<dbReference type="SUPFAM" id="SSF51735">
    <property type="entry name" value="NAD(P)-binding Rossmann-fold domains"/>
    <property type="match status" value="1"/>
</dbReference>
<name>A0A5M3PK50_9GAMM</name>
<reference evidence="4 5" key="1">
    <citation type="journal article" date="2019" name="J. Gen. Appl. Microbiol.">
        <title>Aerobic degradation of cis-dichloroethene by the marine bacterium Marinobacter salsuginis strain 5N-3.</title>
        <authorList>
            <person name="Inoue Y."/>
            <person name="Fukunaga Y."/>
            <person name="Katsumata H."/>
            <person name="Ohji S."/>
            <person name="Hosoyama A."/>
            <person name="Mori K."/>
            <person name="Ando K."/>
        </authorList>
    </citation>
    <scope>NUCLEOTIDE SEQUENCE [LARGE SCALE GENOMIC DNA]</scope>
    <source>
        <strain evidence="4 5">5N-3</strain>
    </source>
</reference>
<evidence type="ECO:0000313" key="5">
    <source>
        <dbReference type="Proteomes" id="UP000340077"/>
    </source>
</evidence>
<dbReference type="Gene3D" id="3.40.50.720">
    <property type="entry name" value="NAD(P)-binding Rossmann-like Domain"/>
    <property type="match status" value="1"/>
</dbReference>
<dbReference type="EMBL" id="BGZH01000001">
    <property type="protein sequence ID" value="GBO83159.1"/>
    <property type="molecule type" value="Genomic_DNA"/>
</dbReference>
<dbReference type="Proteomes" id="UP000340077">
    <property type="component" value="Unassembled WGS sequence"/>
</dbReference>
<gene>
    <name evidence="4" type="ORF">MS5N3_06100</name>
</gene>